<dbReference type="OMA" id="SCKDPFN"/>
<protein>
    <submittedName>
        <fullName evidence="4">Uncharacterized protein</fullName>
    </submittedName>
</protein>
<dbReference type="CDD" id="cd23589">
    <property type="entry name" value="TFP_LU_ECD_Rtv"/>
    <property type="match status" value="1"/>
</dbReference>
<dbReference type="InterPro" id="IPR031424">
    <property type="entry name" value="QVR-like"/>
</dbReference>
<dbReference type="EMBL" id="JH432117">
    <property type="status" value="NOT_ANNOTATED_CDS"/>
    <property type="molecule type" value="Genomic_DNA"/>
</dbReference>
<dbReference type="InterPro" id="IPR050975">
    <property type="entry name" value="Sleep_regulator"/>
</dbReference>
<dbReference type="PhylomeDB" id="T1JLK0"/>
<reference evidence="4" key="2">
    <citation type="submission" date="2015-02" db="UniProtKB">
        <authorList>
            <consortium name="EnsemblMetazoa"/>
        </authorList>
    </citation>
    <scope>IDENTIFICATION</scope>
</reference>
<proteinExistence type="predicted"/>
<evidence type="ECO:0000256" key="1">
    <source>
        <dbReference type="ARBA" id="ARBA00022729"/>
    </source>
</evidence>
<evidence type="ECO:0000313" key="5">
    <source>
        <dbReference type="Proteomes" id="UP000014500"/>
    </source>
</evidence>
<keyword evidence="5" id="KW-1185">Reference proteome</keyword>
<sequence length="137" mass="15119">MNIINIIKSCIYLPLILLVGSTDGLKRCFECRSRGQLGDCGDPFNTNSTSISASVTVLTCISGWCGKIVDGTEDKIRRTERLCLPQAPSDDEERCGETNWENKKVKMCFCQGDVCNNSSALRSWTLLIFTALLSCVL</sequence>
<dbReference type="GO" id="GO:0032222">
    <property type="term" value="P:regulation of synaptic transmission, cholinergic"/>
    <property type="evidence" value="ECO:0007669"/>
    <property type="project" value="InterPro"/>
</dbReference>
<dbReference type="Pfam" id="PF17064">
    <property type="entry name" value="QVR"/>
    <property type="match status" value="1"/>
</dbReference>
<dbReference type="PANTHER" id="PTHR33562:SF22">
    <property type="entry name" value="PROTEIN QUIVER"/>
    <property type="match status" value="1"/>
</dbReference>
<dbReference type="eggNOG" id="ENOG502S150">
    <property type="taxonomic scope" value="Eukaryota"/>
</dbReference>
<dbReference type="PANTHER" id="PTHR33562">
    <property type="entry name" value="ATILLA, ISOFORM B-RELATED-RELATED"/>
    <property type="match status" value="1"/>
</dbReference>
<evidence type="ECO:0000256" key="2">
    <source>
        <dbReference type="ARBA" id="ARBA00023180"/>
    </source>
</evidence>
<feature type="signal peptide" evidence="3">
    <location>
        <begin position="1"/>
        <end position="24"/>
    </location>
</feature>
<organism evidence="4 5">
    <name type="scientific">Strigamia maritima</name>
    <name type="common">European centipede</name>
    <name type="synonym">Geophilus maritimus</name>
    <dbReference type="NCBI Taxonomy" id="126957"/>
    <lineage>
        <taxon>Eukaryota</taxon>
        <taxon>Metazoa</taxon>
        <taxon>Ecdysozoa</taxon>
        <taxon>Arthropoda</taxon>
        <taxon>Myriapoda</taxon>
        <taxon>Chilopoda</taxon>
        <taxon>Pleurostigmophora</taxon>
        <taxon>Geophilomorpha</taxon>
        <taxon>Linotaeniidae</taxon>
        <taxon>Strigamia</taxon>
    </lineage>
</organism>
<feature type="chain" id="PRO_5021311950" evidence="3">
    <location>
        <begin position="25"/>
        <end position="137"/>
    </location>
</feature>
<accession>T1JLK0</accession>
<dbReference type="GO" id="GO:0030431">
    <property type="term" value="P:sleep"/>
    <property type="evidence" value="ECO:0007669"/>
    <property type="project" value="InterPro"/>
</dbReference>
<evidence type="ECO:0000256" key="3">
    <source>
        <dbReference type="SAM" id="SignalP"/>
    </source>
</evidence>
<name>T1JLK0_STRMM</name>
<dbReference type="AlphaFoldDB" id="T1JLK0"/>
<reference evidence="5" key="1">
    <citation type="submission" date="2011-05" db="EMBL/GenBank/DDBJ databases">
        <authorList>
            <person name="Richards S.R."/>
            <person name="Qu J."/>
            <person name="Jiang H."/>
            <person name="Jhangiani S.N."/>
            <person name="Agravi P."/>
            <person name="Goodspeed R."/>
            <person name="Gross S."/>
            <person name="Mandapat C."/>
            <person name="Jackson L."/>
            <person name="Mathew T."/>
            <person name="Pu L."/>
            <person name="Thornton R."/>
            <person name="Saada N."/>
            <person name="Wilczek-Boney K.B."/>
            <person name="Lee S."/>
            <person name="Kovar C."/>
            <person name="Wu Y."/>
            <person name="Scherer S.E."/>
            <person name="Worley K.C."/>
            <person name="Muzny D.M."/>
            <person name="Gibbs R."/>
        </authorList>
    </citation>
    <scope>NUCLEOTIDE SEQUENCE</scope>
    <source>
        <strain evidence="5">Brora</strain>
    </source>
</reference>
<dbReference type="HOGENOM" id="CLU_129648_0_0_1"/>
<keyword evidence="2" id="KW-0325">Glycoprotein</keyword>
<dbReference type="EnsemblMetazoa" id="SMAR014730-RA">
    <property type="protein sequence ID" value="SMAR014730-PA"/>
    <property type="gene ID" value="SMAR014730"/>
</dbReference>
<dbReference type="Proteomes" id="UP000014500">
    <property type="component" value="Unassembled WGS sequence"/>
</dbReference>
<evidence type="ECO:0000313" key="4">
    <source>
        <dbReference type="EnsemblMetazoa" id="SMAR014730-PA"/>
    </source>
</evidence>
<keyword evidence="1 3" id="KW-0732">Signal</keyword>